<dbReference type="EMBL" id="SWJQ01000353">
    <property type="protein sequence ID" value="TRZ15776.1"/>
    <property type="molecule type" value="Genomic_DNA"/>
</dbReference>
<keyword evidence="2" id="KW-1185">Reference proteome</keyword>
<dbReference type="AlphaFoldDB" id="A0A8K1GD16"/>
<accession>A0A8K1GD16</accession>
<name>A0A8K1GD16_9PASS</name>
<reference evidence="1" key="1">
    <citation type="submission" date="2019-04" db="EMBL/GenBank/DDBJ databases">
        <title>Genome assembly of Zosterops borbonicus 15179.</title>
        <authorList>
            <person name="Leroy T."/>
            <person name="Anselmetti Y."/>
            <person name="Tilak M.-K."/>
            <person name="Nabholz B."/>
        </authorList>
    </citation>
    <scope>NUCLEOTIDE SEQUENCE</scope>
    <source>
        <strain evidence="1">HGM_15179</strain>
        <tissue evidence="1">Muscle</tissue>
    </source>
</reference>
<gene>
    <name evidence="1" type="ORF">HGM15179_011358</name>
</gene>
<comment type="caution">
    <text evidence="1">The sequence shown here is derived from an EMBL/GenBank/DDBJ whole genome shotgun (WGS) entry which is preliminary data.</text>
</comment>
<dbReference type="Proteomes" id="UP000796761">
    <property type="component" value="Unassembled WGS sequence"/>
</dbReference>
<sequence length="66" mass="7684">MSQRPKSQYMKSNFEFRKDPTHAKKFYQIVPQKRCVPVSSVLVMPVLEEAKLFPKFSSSFQASQSQ</sequence>
<evidence type="ECO:0000313" key="1">
    <source>
        <dbReference type="EMBL" id="TRZ15776.1"/>
    </source>
</evidence>
<organism evidence="1 2">
    <name type="scientific">Zosterops borbonicus</name>
    <dbReference type="NCBI Taxonomy" id="364589"/>
    <lineage>
        <taxon>Eukaryota</taxon>
        <taxon>Metazoa</taxon>
        <taxon>Chordata</taxon>
        <taxon>Craniata</taxon>
        <taxon>Vertebrata</taxon>
        <taxon>Euteleostomi</taxon>
        <taxon>Archelosauria</taxon>
        <taxon>Archosauria</taxon>
        <taxon>Dinosauria</taxon>
        <taxon>Saurischia</taxon>
        <taxon>Theropoda</taxon>
        <taxon>Coelurosauria</taxon>
        <taxon>Aves</taxon>
        <taxon>Neognathae</taxon>
        <taxon>Neoaves</taxon>
        <taxon>Telluraves</taxon>
        <taxon>Australaves</taxon>
        <taxon>Passeriformes</taxon>
        <taxon>Sylvioidea</taxon>
        <taxon>Zosteropidae</taxon>
        <taxon>Zosterops</taxon>
    </lineage>
</organism>
<protein>
    <submittedName>
        <fullName evidence="1">Uncharacterized protein</fullName>
    </submittedName>
</protein>
<evidence type="ECO:0000313" key="2">
    <source>
        <dbReference type="Proteomes" id="UP000796761"/>
    </source>
</evidence>
<proteinExistence type="predicted"/>